<geneLocation type="plasmid" evidence="2">
    <name>pb18-4</name>
</geneLocation>
<evidence type="ECO:0000313" key="1">
    <source>
        <dbReference type="EMBL" id="QIC72164.1"/>
    </source>
</evidence>
<accession>A0A6C0Y7D1</accession>
<keyword evidence="1" id="KW-0614">Plasmid</keyword>
<organism evidence="1 2">
    <name type="scientific">Acinetobacter indicus</name>
    <dbReference type="NCBI Taxonomy" id="756892"/>
    <lineage>
        <taxon>Bacteria</taxon>
        <taxon>Pseudomonadati</taxon>
        <taxon>Pseudomonadota</taxon>
        <taxon>Gammaproteobacteria</taxon>
        <taxon>Moraxellales</taxon>
        <taxon>Moraxellaceae</taxon>
        <taxon>Acinetobacter</taxon>
    </lineage>
</organism>
<name>A0A6C0Y7D1_9GAMM</name>
<dbReference type="EMBL" id="CP044459">
    <property type="protein sequence ID" value="QIC72164.1"/>
    <property type="molecule type" value="Genomic_DNA"/>
</dbReference>
<sequence length="187" mass="21618">MASSKYSEEALEKLNDLRTQIDNDTLDLIARLSAWRYCLAWLSSFSRVVSKGNGLEDIQLNIAQRNQFAFSYNRSKSEHFGIIIQTPDYFWMRDIKIQSATILEDGVVLFLSELKTNGFYVAGLAIKIPFAETHREILKDAKLKAKHLWLIRMDNKNGNLTFNEIHRQSIPITDKPYKSVKGKKRSF</sequence>
<dbReference type="Proteomes" id="UP000503440">
    <property type="component" value="Plasmid pB18-4"/>
</dbReference>
<reference evidence="1 2" key="1">
    <citation type="submission" date="2019-09" db="EMBL/GenBank/DDBJ databases">
        <title>Non-baumannii Acinetobacter spp. carrying blaNDM-1 isolated in China.</title>
        <authorList>
            <person name="Cui C."/>
            <person name="Chen C."/>
            <person name="Sun J."/>
            <person name="Liu Y."/>
        </authorList>
    </citation>
    <scope>NUCLEOTIDE SEQUENCE [LARGE SCALE GENOMIC DNA]</scope>
    <source>
        <strain evidence="1 2">B18</strain>
        <plasmid evidence="2">pb18-4</plasmid>
    </source>
</reference>
<proteinExistence type="predicted"/>
<dbReference type="AlphaFoldDB" id="A0A6C0Y7D1"/>
<evidence type="ECO:0000313" key="2">
    <source>
        <dbReference type="Proteomes" id="UP000503440"/>
    </source>
</evidence>
<dbReference type="RefSeq" id="WP_163146723.1">
    <property type="nucleotide sequence ID" value="NZ_CP044459.1"/>
</dbReference>
<protein>
    <submittedName>
        <fullName evidence="1">Uncharacterized protein</fullName>
    </submittedName>
</protein>
<gene>
    <name evidence="1" type="ORF">FSC09_17545</name>
</gene>